<dbReference type="AlphaFoldDB" id="A0A0C9VNU5"/>
<organism evidence="1 2">
    <name type="scientific">Hydnomerulius pinastri MD-312</name>
    <dbReference type="NCBI Taxonomy" id="994086"/>
    <lineage>
        <taxon>Eukaryota</taxon>
        <taxon>Fungi</taxon>
        <taxon>Dikarya</taxon>
        <taxon>Basidiomycota</taxon>
        <taxon>Agaricomycotina</taxon>
        <taxon>Agaricomycetes</taxon>
        <taxon>Agaricomycetidae</taxon>
        <taxon>Boletales</taxon>
        <taxon>Boletales incertae sedis</taxon>
        <taxon>Leucogyrophana</taxon>
    </lineage>
</organism>
<keyword evidence="2" id="KW-1185">Reference proteome</keyword>
<evidence type="ECO:0000313" key="1">
    <source>
        <dbReference type="EMBL" id="KIJ59345.1"/>
    </source>
</evidence>
<dbReference type="Proteomes" id="UP000053820">
    <property type="component" value="Unassembled WGS sequence"/>
</dbReference>
<sequence>MEQWGKVKRLDGGDTMHAAVLSGLREDSRDATYVRYETLVDQFARQPRRRPEYVMKTFYGRLAHIFTVSLPSSTSLHLSDSTIHFLAAIETCEIERSRADLDIHYYRKLGALDTVDITCIQCLVGRVRVGDQWAIIDRSGDLARAVYAAEDDDDS</sequence>
<evidence type="ECO:0000313" key="2">
    <source>
        <dbReference type="Proteomes" id="UP000053820"/>
    </source>
</evidence>
<protein>
    <submittedName>
        <fullName evidence="1">Uncharacterized protein</fullName>
    </submittedName>
</protein>
<reference evidence="1 2" key="1">
    <citation type="submission" date="2014-04" db="EMBL/GenBank/DDBJ databases">
        <title>Evolutionary Origins and Diversification of the Mycorrhizal Mutualists.</title>
        <authorList>
            <consortium name="DOE Joint Genome Institute"/>
            <consortium name="Mycorrhizal Genomics Consortium"/>
            <person name="Kohler A."/>
            <person name="Kuo A."/>
            <person name="Nagy L.G."/>
            <person name="Floudas D."/>
            <person name="Copeland A."/>
            <person name="Barry K.W."/>
            <person name="Cichocki N."/>
            <person name="Veneault-Fourrey C."/>
            <person name="LaButti K."/>
            <person name="Lindquist E.A."/>
            <person name="Lipzen A."/>
            <person name="Lundell T."/>
            <person name="Morin E."/>
            <person name="Murat C."/>
            <person name="Riley R."/>
            <person name="Ohm R."/>
            <person name="Sun H."/>
            <person name="Tunlid A."/>
            <person name="Henrissat B."/>
            <person name="Grigoriev I.V."/>
            <person name="Hibbett D.S."/>
            <person name="Martin F."/>
        </authorList>
    </citation>
    <scope>NUCLEOTIDE SEQUENCE [LARGE SCALE GENOMIC DNA]</scope>
    <source>
        <strain evidence="1 2">MD-312</strain>
    </source>
</reference>
<proteinExistence type="predicted"/>
<dbReference type="OrthoDB" id="6613063at2759"/>
<dbReference type="EMBL" id="KN839890">
    <property type="protein sequence ID" value="KIJ59345.1"/>
    <property type="molecule type" value="Genomic_DNA"/>
</dbReference>
<gene>
    <name evidence="1" type="ORF">HYDPIDRAFT_100865</name>
</gene>
<dbReference type="HOGENOM" id="CLU_085135_2_0_1"/>
<accession>A0A0C9VNU5</accession>
<name>A0A0C9VNU5_9AGAM</name>